<accession>A0A0Q0X649</accession>
<dbReference type="Gene3D" id="3.40.50.300">
    <property type="entry name" value="P-loop containing nucleotide triphosphate hydrolases"/>
    <property type="match status" value="1"/>
</dbReference>
<dbReference type="InterPro" id="IPR003439">
    <property type="entry name" value="ABC_transporter-like_ATP-bd"/>
</dbReference>
<dbReference type="EMBL" id="LLWH01000194">
    <property type="protein sequence ID" value="KQB52522.1"/>
    <property type="molecule type" value="Genomic_DNA"/>
</dbReference>
<evidence type="ECO:0000256" key="2">
    <source>
        <dbReference type="ARBA" id="ARBA00022448"/>
    </source>
</evidence>
<dbReference type="RefSeq" id="WP_055104008.1">
    <property type="nucleotide sequence ID" value="NZ_LLWH01000194.1"/>
</dbReference>
<dbReference type="OrthoDB" id="9776369at2"/>
<dbReference type="PROSITE" id="PS00211">
    <property type="entry name" value="ABC_TRANSPORTER_1"/>
    <property type="match status" value="1"/>
</dbReference>
<gene>
    <name evidence="7" type="ORF">AQS70_14280</name>
</gene>
<dbReference type="PANTHER" id="PTHR43820:SF5">
    <property type="entry name" value="HIGH-AFFINITY BRANCHED-CHAIN AMINO ACID TRANSPORT ATP-BINDING PROTEIN"/>
    <property type="match status" value="1"/>
</dbReference>
<evidence type="ECO:0000259" key="6">
    <source>
        <dbReference type="PROSITE" id="PS50893"/>
    </source>
</evidence>
<sequence>MLEVCGLSTGYGRIPVLRDIRMNCAANTCVGVLGRNGMGKTTLLRALMGELPAMGGSLQFAGEDLTKAAAHQRARAGIGYVPQGRQIFPYLSVRENLRMGCVKDFAGADATIERILAYFPRLQRLLDHPGGALSGGEQQLLALARCLCGDPKIILLDEPTEGIQPSICDEIIETLQRLRVEHNLAVILVEQDIEFLSALSDRILIIENGQLVDEVNPAHTSPEAIAERFMGFHS</sequence>
<dbReference type="PANTHER" id="PTHR43820">
    <property type="entry name" value="HIGH-AFFINITY BRANCHED-CHAIN AMINO ACID TRANSPORT ATP-BINDING PROTEIN LIVF"/>
    <property type="match status" value="1"/>
</dbReference>
<dbReference type="InterPro" id="IPR003593">
    <property type="entry name" value="AAA+_ATPase"/>
</dbReference>
<keyword evidence="8" id="KW-1185">Reference proteome</keyword>
<dbReference type="PROSITE" id="PS50893">
    <property type="entry name" value="ABC_TRANSPORTER_2"/>
    <property type="match status" value="1"/>
</dbReference>
<evidence type="ECO:0000256" key="1">
    <source>
        <dbReference type="ARBA" id="ARBA00005417"/>
    </source>
</evidence>
<evidence type="ECO:0000256" key="5">
    <source>
        <dbReference type="ARBA" id="ARBA00022970"/>
    </source>
</evidence>
<evidence type="ECO:0000256" key="3">
    <source>
        <dbReference type="ARBA" id="ARBA00022741"/>
    </source>
</evidence>
<evidence type="ECO:0000256" key="4">
    <source>
        <dbReference type="ARBA" id="ARBA00022840"/>
    </source>
</evidence>
<dbReference type="InterPro" id="IPR027417">
    <property type="entry name" value="P-loop_NTPase"/>
</dbReference>
<dbReference type="GO" id="GO:0015807">
    <property type="term" value="P:L-amino acid transport"/>
    <property type="evidence" value="ECO:0007669"/>
    <property type="project" value="TreeGrafter"/>
</dbReference>
<dbReference type="GO" id="GO:0016887">
    <property type="term" value="F:ATP hydrolysis activity"/>
    <property type="evidence" value="ECO:0007669"/>
    <property type="project" value="InterPro"/>
</dbReference>
<dbReference type="GO" id="GO:0005524">
    <property type="term" value="F:ATP binding"/>
    <property type="evidence" value="ECO:0007669"/>
    <property type="project" value="UniProtKB-KW"/>
</dbReference>
<dbReference type="Proteomes" id="UP000050342">
    <property type="component" value="Unassembled WGS sequence"/>
</dbReference>
<protein>
    <submittedName>
        <fullName evidence="7">ABC transporter ATP-binding protein</fullName>
    </submittedName>
</protein>
<keyword evidence="2" id="KW-0813">Transport</keyword>
<organism evidence="7 8">
    <name type="scientific">Pseudomonas endophytica</name>
    <dbReference type="NCBI Taxonomy" id="1563157"/>
    <lineage>
        <taxon>Bacteria</taxon>
        <taxon>Pseudomonadati</taxon>
        <taxon>Pseudomonadota</taxon>
        <taxon>Gammaproteobacteria</taxon>
        <taxon>Pseudomonadales</taxon>
        <taxon>Pseudomonadaceae</taxon>
        <taxon>Pseudomonas</taxon>
    </lineage>
</organism>
<keyword evidence="3" id="KW-0547">Nucleotide-binding</keyword>
<dbReference type="Pfam" id="PF00005">
    <property type="entry name" value="ABC_tran"/>
    <property type="match status" value="1"/>
</dbReference>
<dbReference type="SMART" id="SM00382">
    <property type="entry name" value="AAA"/>
    <property type="match status" value="1"/>
</dbReference>
<dbReference type="GO" id="GO:0015658">
    <property type="term" value="F:branched-chain amino acid transmembrane transporter activity"/>
    <property type="evidence" value="ECO:0007669"/>
    <property type="project" value="TreeGrafter"/>
</dbReference>
<comment type="caution">
    <text evidence="7">The sequence shown here is derived from an EMBL/GenBank/DDBJ whole genome shotgun (WGS) entry which is preliminary data.</text>
</comment>
<dbReference type="InterPro" id="IPR052156">
    <property type="entry name" value="BCAA_Transport_ATP-bd_LivF"/>
</dbReference>
<dbReference type="SUPFAM" id="SSF52540">
    <property type="entry name" value="P-loop containing nucleoside triphosphate hydrolases"/>
    <property type="match status" value="1"/>
</dbReference>
<keyword evidence="5" id="KW-0029">Amino-acid transport</keyword>
<proteinExistence type="inferred from homology"/>
<dbReference type="STRING" id="1563157.AQS70_14280"/>
<dbReference type="AlphaFoldDB" id="A0A0Q0X649"/>
<dbReference type="CDD" id="cd03224">
    <property type="entry name" value="ABC_TM1139_LivF_branched"/>
    <property type="match status" value="1"/>
</dbReference>
<dbReference type="InterPro" id="IPR017871">
    <property type="entry name" value="ABC_transporter-like_CS"/>
</dbReference>
<name>A0A0Q0X649_9PSED</name>
<evidence type="ECO:0000313" key="7">
    <source>
        <dbReference type="EMBL" id="KQB52522.1"/>
    </source>
</evidence>
<reference evidence="7 8" key="1">
    <citation type="submission" date="2015-10" db="EMBL/GenBank/DDBJ databases">
        <title>Pseudomonas helleri sp. nov. and Pseudomonas weihenstephanensis sp. nov., isolated from raw cows milk.</title>
        <authorList>
            <person name="Von Neubeck M."/>
            <person name="Huptas C."/>
            <person name="Wenning M."/>
            <person name="Scherer S."/>
        </authorList>
    </citation>
    <scope>NUCLEOTIDE SEQUENCE [LARGE SCALE GENOMIC DNA]</scope>
    <source>
        <strain evidence="7 8">BSTT44</strain>
    </source>
</reference>
<keyword evidence="4 7" id="KW-0067">ATP-binding</keyword>
<evidence type="ECO:0000313" key="8">
    <source>
        <dbReference type="Proteomes" id="UP000050342"/>
    </source>
</evidence>
<feature type="domain" description="ABC transporter" evidence="6">
    <location>
        <begin position="2"/>
        <end position="233"/>
    </location>
</feature>
<comment type="similarity">
    <text evidence="1">Belongs to the ABC transporter superfamily.</text>
</comment>